<gene>
    <name evidence="1" type="ORF">HMPREF1544_00725</name>
</gene>
<proteinExistence type="predicted"/>
<evidence type="ECO:0000313" key="1">
    <source>
        <dbReference type="EMBL" id="EPB92427.1"/>
    </source>
</evidence>
<protein>
    <submittedName>
        <fullName evidence="1">Uncharacterized protein</fullName>
    </submittedName>
</protein>
<dbReference type="VEuPathDB" id="FungiDB:HMPREF1544_00725"/>
<dbReference type="Proteomes" id="UP000014254">
    <property type="component" value="Unassembled WGS sequence"/>
</dbReference>
<dbReference type="EMBL" id="KE123900">
    <property type="protein sequence ID" value="EPB92427.1"/>
    <property type="molecule type" value="Genomic_DNA"/>
</dbReference>
<dbReference type="InParanoid" id="S2JVJ0"/>
<dbReference type="AlphaFoldDB" id="S2JVJ0"/>
<dbReference type="OrthoDB" id="2262087at2759"/>
<reference evidence="2" key="1">
    <citation type="submission" date="2013-05" db="EMBL/GenBank/DDBJ databases">
        <title>The Genome sequence of Mucor circinelloides f. circinelloides 1006PhL.</title>
        <authorList>
            <consortium name="The Broad Institute Genomics Platform"/>
            <person name="Cuomo C."/>
            <person name="Earl A."/>
            <person name="Findley K."/>
            <person name="Lee S.C."/>
            <person name="Walker B."/>
            <person name="Young S."/>
            <person name="Zeng Q."/>
            <person name="Gargeya S."/>
            <person name="Fitzgerald M."/>
            <person name="Haas B."/>
            <person name="Abouelleil A."/>
            <person name="Allen A.W."/>
            <person name="Alvarado L."/>
            <person name="Arachchi H.M."/>
            <person name="Berlin A.M."/>
            <person name="Chapman S.B."/>
            <person name="Gainer-Dewar J."/>
            <person name="Goldberg J."/>
            <person name="Griggs A."/>
            <person name="Gujja S."/>
            <person name="Hansen M."/>
            <person name="Howarth C."/>
            <person name="Imamovic A."/>
            <person name="Ireland A."/>
            <person name="Larimer J."/>
            <person name="McCowan C."/>
            <person name="Murphy C."/>
            <person name="Pearson M."/>
            <person name="Poon T.W."/>
            <person name="Priest M."/>
            <person name="Roberts A."/>
            <person name="Saif S."/>
            <person name="Shea T."/>
            <person name="Sisk P."/>
            <person name="Sykes S."/>
            <person name="Wortman J."/>
            <person name="Nusbaum C."/>
            <person name="Birren B."/>
        </authorList>
    </citation>
    <scope>NUCLEOTIDE SEQUENCE [LARGE SCALE GENOMIC DNA]</scope>
    <source>
        <strain evidence="2">1006PhL</strain>
    </source>
</reference>
<accession>S2JVJ0</accession>
<evidence type="ECO:0000313" key="2">
    <source>
        <dbReference type="Proteomes" id="UP000014254"/>
    </source>
</evidence>
<organism evidence="1 2">
    <name type="scientific">Mucor circinelloides f. circinelloides (strain 1006PhL)</name>
    <name type="common">Mucormycosis agent</name>
    <name type="synonym">Calyptromyces circinelloides</name>
    <dbReference type="NCBI Taxonomy" id="1220926"/>
    <lineage>
        <taxon>Eukaryota</taxon>
        <taxon>Fungi</taxon>
        <taxon>Fungi incertae sedis</taxon>
        <taxon>Mucoromycota</taxon>
        <taxon>Mucoromycotina</taxon>
        <taxon>Mucoromycetes</taxon>
        <taxon>Mucorales</taxon>
        <taxon>Mucorineae</taxon>
        <taxon>Mucoraceae</taxon>
        <taxon>Mucor</taxon>
    </lineage>
</organism>
<name>S2JVJ0_MUCC1</name>
<keyword evidence="2" id="KW-1185">Reference proteome</keyword>
<sequence length="93" mass="11033">MTLRQLIIKLPPMPMEEDFGETELCSRFVEAFLCGLFGDPDNDTYLRWKNESTLEARSMPFRKDHFIVRWVKYAYTLLSSIKQSSHIKIDRET</sequence>